<dbReference type="AlphaFoldDB" id="A0A915I8X0"/>
<keyword evidence="1" id="KW-1185">Reference proteome</keyword>
<accession>A0A915I8X0</accession>
<evidence type="ECO:0000313" key="1">
    <source>
        <dbReference type="Proteomes" id="UP000887565"/>
    </source>
</evidence>
<organism evidence="1 2">
    <name type="scientific">Romanomermis culicivorax</name>
    <name type="common">Nematode worm</name>
    <dbReference type="NCBI Taxonomy" id="13658"/>
    <lineage>
        <taxon>Eukaryota</taxon>
        <taxon>Metazoa</taxon>
        <taxon>Ecdysozoa</taxon>
        <taxon>Nematoda</taxon>
        <taxon>Enoplea</taxon>
        <taxon>Dorylaimia</taxon>
        <taxon>Mermithida</taxon>
        <taxon>Mermithoidea</taxon>
        <taxon>Mermithidae</taxon>
        <taxon>Romanomermis</taxon>
    </lineage>
</organism>
<name>A0A915I8X0_ROMCU</name>
<evidence type="ECO:0000313" key="2">
    <source>
        <dbReference type="WBParaSite" id="nRc.2.0.1.t09755-RA"/>
    </source>
</evidence>
<dbReference type="WBParaSite" id="nRc.2.0.1.t09755-RA">
    <property type="protein sequence ID" value="nRc.2.0.1.t09755-RA"/>
    <property type="gene ID" value="nRc.2.0.1.g09755"/>
</dbReference>
<reference evidence="2" key="1">
    <citation type="submission" date="2022-11" db="UniProtKB">
        <authorList>
            <consortium name="WormBaseParasite"/>
        </authorList>
    </citation>
    <scope>IDENTIFICATION</scope>
</reference>
<proteinExistence type="predicted"/>
<dbReference type="Proteomes" id="UP000887565">
    <property type="component" value="Unplaced"/>
</dbReference>
<sequence length="147" mass="16174">MEPWKVSTFSLFSLRATLDCKEKYPLCQQMEHLQIIMNVEIVINWDTKLKAAAASHSGWLRLMPDGCCSLVDGCVPLAGSCVSLTDVCVSHARLHSPTRRSSYSPSTTFYAYRHVGMNGSCLACDTQFANKACANRAANRTTGSSFQ</sequence>
<protein>
    <submittedName>
        <fullName evidence="2">Uncharacterized protein</fullName>
    </submittedName>
</protein>